<comment type="caution">
    <text evidence="3">The sequence shown here is derived from an EMBL/GenBank/DDBJ whole genome shotgun (WGS) entry which is preliminary data.</text>
</comment>
<feature type="signal peptide" evidence="2">
    <location>
        <begin position="1"/>
        <end position="23"/>
    </location>
</feature>
<evidence type="ECO:0000313" key="4">
    <source>
        <dbReference type="Proteomes" id="UP000183567"/>
    </source>
</evidence>
<feature type="non-terminal residue" evidence="3">
    <location>
        <position position="1"/>
    </location>
</feature>
<evidence type="ECO:0000256" key="2">
    <source>
        <dbReference type="SAM" id="SignalP"/>
    </source>
</evidence>
<dbReference type="OrthoDB" id="3232876at2759"/>
<keyword evidence="4" id="KW-1185">Reference proteome</keyword>
<feature type="region of interest" description="Disordered" evidence="1">
    <location>
        <begin position="297"/>
        <end position="415"/>
    </location>
</feature>
<proteinExistence type="predicted"/>
<dbReference type="Proteomes" id="UP000183567">
    <property type="component" value="Unassembled WGS sequence"/>
</dbReference>
<name>A0A1J8R0K5_9AGAM</name>
<evidence type="ECO:0000256" key="1">
    <source>
        <dbReference type="SAM" id="MobiDB-lite"/>
    </source>
</evidence>
<dbReference type="AlphaFoldDB" id="A0A1J8R0K5"/>
<feature type="chain" id="PRO_5013199115" evidence="2">
    <location>
        <begin position="24"/>
        <end position="415"/>
    </location>
</feature>
<gene>
    <name evidence="3" type="ORF">AZE42_00437</name>
</gene>
<organism evidence="3 4">
    <name type="scientific">Rhizopogon vesiculosus</name>
    <dbReference type="NCBI Taxonomy" id="180088"/>
    <lineage>
        <taxon>Eukaryota</taxon>
        <taxon>Fungi</taxon>
        <taxon>Dikarya</taxon>
        <taxon>Basidiomycota</taxon>
        <taxon>Agaricomycotina</taxon>
        <taxon>Agaricomycetes</taxon>
        <taxon>Agaricomycetidae</taxon>
        <taxon>Boletales</taxon>
        <taxon>Suillineae</taxon>
        <taxon>Rhizopogonaceae</taxon>
        <taxon>Rhizopogon</taxon>
    </lineage>
</organism>
<feature type="compositionally biased region" description="Low complexity" evidence="1">
    <location>
        <begin position="240"/>
        <end position="255"/>
    </location>
</feature>
<keyword evidence="2" id="KW-0732">Signal</keyword>
<accession>A0A1J8R0K5</accession>
<dbReference type="EMBL" id="LVVM01001096">
    <property type="protein sequence ID" value="OJA19304.1"/>
    <property type="molecule type" value="Genomic_DNA"/>
</dbReference>
<feature type="compositionally biased region" description="Pro residues" evidence="1">
    <location>
        <begin position="226"/>
        <end position="236"/>
    </location>
</feature>
<reference evidence="3 4" key="1">
    <citation type="submission" date="2016-03" db="EMBL/GenBank/DDBJ databases">
        <title>Comparative genomics of the ectomycorrhizal sister species Rhizopogon vinicolor and Rhizopogon vesiculosus (Basidiomycota: Boletales) reveals a divergence of the mating type B locus.</title>
        <authorList>
            <person name="Mujic A.B."/>
            <person name="Kuo A."/>
            <person name="Tritt A."/>
            <person name="Lipzen A."/>
            <person name="Chen C."/>
            <person name="Johnson J."/>
            <person name="Sharma A."/>
            <person name="Barry K."/>
            <person name="Grigoriev I.V."/>
            <person name="Spatafora J.W."/>
        </authorList>
    </citation>
    <scope>NUCLEOTIDE SEQUENCE [LARGE SCALE GENOMIC DNA]</scope>
    <source>
        <strain evidence="3 4">AM-OR11-056</strain>
    </source>
</reference>
<protein>
    <submittedName>
        <fullName evidence="3">Uncharacterized protein</fullName>
    </submittedName>
</protein>
<feature type="compositionally biased region" description="Polar residues" evidence="1">
    <location>
        <begin position="297"/>
        <end position="314"/>
    </location>
</feature>
<feature type="region of interest" description="Disordered" evidence="1">
    <location>
        <begin position="217"/>
        <end position="268"/>
    </location>
</feature>
<evidence type="ECO:0000313" key="3">
    <source>
        <dbReference type="EMBL" id="OJA19304.1"/>
    </source>
</evidence>
<feature type="compositionally biased region" description="Low complexity" evidence="1">
    <location>
        <begin position="315"/>
        <end position="326"/>
    </location>
</feature>
<sequence length="415" mass="45685">DHDVLCAIAILLKGLVLLDPIHCYLNSLYNNSSPMTSSGNNAVVRSSIEAGIQEREDNFLLTMKPFDFTIVDDDDELDLPSQATNPPNIIPASSSVQPSVLRPAASQQPTVEMLQSLGIKVRDFAYESTLPPIAPVPRVPRQIQPSARPLKRAGDETISSHPPFRREATNAWTETNQKPNSLVRKATEPLEEFNPPVPKRMRCADLSRPFLLGSQLPFRTFRRTPPKTPIASPPTSPLFGSPSQESSQEASQGSQLIKTPTGAESWHIEDTSSISASQLDIDSSAFVPEEIFYSQVGLSPQPSQPATSFLTPMRSSVSPPCVSPPSQADDTLDSSHLIPQIPNSPREHHRGIKNPTVKASTERSSRYFLRRRSLLSVHAPTRSRYPHPLTPTKKGSPKASPLPRRRRLQKSALSR</sequence>